<dbReference type="NCBIfam" id="NF041059">
    <property type="entry name" value="DpdA"/>
    <property type="match status" value="1"/>
</dbReference>
<dbReference type="AlphaFoldDB" id="A0A7C1FSA0"/>
<dbReference type="InterPro" id="IPR049251">
    <property type="entry name" value="DUF6884"/>
</dbReference>
<name>A0A7C1FSA0_THERO</name>
<dbReference type="Pfam" id="PF21818">
    <property type="entry name" value="DUF6884"/>
    <property type="match status" value="1"/>
</dbReference>
<dbReference type="InterPro" id="IPR036511">
    <property type="entry name" value="TGT-like_sf"/>
</dbReference>
<reference evidence="2" key="1">
    <citation type="journal article" date="2020" name="mSystems">
        <title>Genome- and Community-Level Interaction Insights into Carbon Utilization and Element Cycling Functions of Hydrothermarchaeota in Hydrothermal Sediment.</title>
        <authorList>
            <person name="Zhou Z."/>
            <person name="Liu Y."/>
            <person name="Xu W."/>
            <person name="Pan J."/>
            <person name="Luo Z.H."/>
            <person name="Li M."/>
        </authorList>
    </citation>
    <scope>NUCLEOTIDE SEQUENCE [LARGE SCALE GENOMIC DNA]</scope>
    <source>
        <strain evidence="2">SpSt-222</strain>
    </source>
</reference>
<protein>
    <recommendedName>
        <fullName evidence="1">DUF6884 domain-containing protein</fullName>
    </recommendedName>
</protein>
<organism evidence="2">
    <name type="scientific">Thermomicrobium roseum</name>
    <dbReference type="NCBI Taxonomy" id="500"/>
    <lineage>
        <taxon>Bacteria</taxon>
        <taxon>Pseudomonadati</taxon>
        <taxon>Thermomicrobiota</taxon>
        <taxon>Thermomicrobia</taxon>
        <taxon>Thermomicrobiales</taxon>
        <taxon>Thermomicrobiaceae</taxon>
        <taxon>Thermomicrobium</taxon>
    </lineage>
</organism>
<dbReference type="InterPro" id="IPR053537">
    <property type="entry name" value="DNA-guanine_TGase"/>
</dbReference>
<dbReference type="EMBL" id="DSJL01000001">
    <property type="protein sequence ID" value="HEF64206.1"/>
    <property type="molecule type" value="Genomic_DNA"/>
</dbReference>
<dbReference type="GO" id="GO:0006400">
    <property type="term" value="P:tRNA modification"/>
    <property type="evidence" value="ECO:0007669"/>
    <property type="project" value="InterPro"/>
</dbReference>
<accession>A0A7C1FSA0</accession>
<proteinExistence type="predicted"/>
<dbReference type="SUPFAM" id="SSF51713">
    <property type="entry name" value="tRNA-guanine transglycosylase"/>
    <property type="match status" value="1"/>
</dbReference>
<gene>
    <name evidence="2" type="ORF">ENP47_01115</name>
</gene>
<sequence>MELLLLSCSASKRDDTGELPALLRYDGPLYQDLRRFVRENGWPPKLHIGIFSARYGLIGALAPIPAYDQRLTPERAAELLPSTQETLTRWRTFARHVTVVAGRDYAQILTSALAHAGFEAVSLLPGGIGEKRAQMRAALAVLGGGVTARRDPADCAPRTYFLPDWEDFVDPHYDFERDQYSAPATERNRVHASALAGERICDGILVSLAQRLTHKGLLRRVNRAHPGTTAPEDLRRVYALSEDQLLFGDCGAFSYIQEPEPPLSVAEAAFLYHIYDFDLGASVDHIPAPDLPMEERRRRTELTLVLAESFLREARRYGSFIPVGVAHGIDADDYVRSVLALIEMGYRHIGVGGLVFRTDHEVAQIVQAISRVRSQHRKSVWLHLFGIFRPKLQRLFAELDIQSFDSASYFRKAWLRSDQNYLGVNGNWYAAIRVPASRDGRNQRKLERAGVPRERIQELEQAALTALARYGRREIGLEETLDTVLEYDSLIDREDIAKRDIRALYQRTLLERPWEQCGCRICRELGIDVVIFRGAERNRRRGVHNTLQLYRRVHGGGLVGGAPDG</sequence>
<dbReference type="Gene3D" id="3.20.20.105">
    <property type="entry name" value="Queuine tRNA-ribosyltransferase-like"/>
    <property type="match status" value="1"/>
</dbReference>
<evidence type="ECO:0000313" key="2">
    <source>
        <dbReference type="EMBL" id="HEF64206.1"/>
    </source>
</evidence>
<feature type="domain" description="DUF6884" evidence="1">
    <location>
        <begin position="4"/>
        <end position="131"/>
    </location>
</feature>
<comment type="caution">
    <text evidence="2">The sequence shown here is derived from an EMBL/GenBank/DDBJ whole genome shotgun (WGS) entry which is preliminary data.</text>
</comment>
<evidence type="ECO:0000259" key="1">
    <source>
        <dbReference type="Pfam" id="PF21818"/>
    </source>
</evidence>